<keyword evidence="2" id="KW-1185">Reference proteome</keyword>
<gene>
    <name evidence="1" type="ORF">HYPSUDRAFT_275627</name>
</gene>
<dbReference type="Proteomes" id="UP000054270">
    <property type="component" value="Unassembled WGS sequence"/>
</dbReference>
<evidence type="ECO:0000313" key="1">
    <source>
        <dbReference type="EMBL" id="KJA26486.1"/>
    </source>
</evidence>
<reference evidence="2" key="1">
    <citation type="submission" date="2014-04" db="EMBL/GenBank/DDBJ databases">
        <title>Evolutionary Origins and Diversification of the Mycorrhizal Mutualists.</title>
        <authorList>
            <consortium name="DOE Joint Genome Institute"/>
            <consortium name="Mycorrhizal Genomics Consortium"/>
            <person name="Kohler A."/>
            <person name="Kuo A."/>
            <person name="Nagy L.G."/>
            <person name="Floudas D."/>
            <person name="Copeland A."/>
            <person name="Barry K.W."/>
            <person name="Cichocki N."/>
            <person name="Veneault-Fourrey C."/>
            <person name="LaButti K."/>
            <person name="Lindquist E.A."/>
            <person name="Lipzen A."/>
            <person name="Lundell T."/>
            <person name="Morin E."/>
            <person name="Murat C."/>
            <person name="Riley R."/>
            <person name="Ohm R."/>
            <person name="Sun H."/>
            <person name="Tunlid A."/>
            <person name="Henrissat B."/>
            <person name="Grigoriev I.V."/>
            <person name="Hibbett D.S."/>
            <person name="Martin F."/>
        </authorList>
    </citation>
    <scope>NUCLEOTIDE SEQUENCE [LARGE SCALE GENOMIC DNA]</scope>
    <source>
        <strain evidence="2">FD-334 SS-4</strain>
    </source>
</reference>
<organism evidence="1 2">
    <name type="scientific">Hypholoma sublateritium (strain FD-334 SS-4)</name>
    <dbReference type="NCBI Taxonomy" id="945553"/>
    <lineage>
        <taxon>Eukaryota</taxon>
        <taxon>Fungi</taxon>
        <taxon>Dikarya</taxon>
        <taxon>Basidiomycota</taxon>
        <taxon>Agaricomycotina</taxon>
        <taxon>Agaricomycetes</taxon>
        <taxon>Agaricomycetidae</taxon>
        <taxon>Agaricales</taxon>
        <taxon>Agaricineae</taxon>
        <taxon>Strophariaceae</taxon>
        <taxon>Hypholoma</taxon>
    </lineage>
</organism>
<accession>A0A0D2PD32</accession>
<evidence type="ECO:0000313" key="2">
    <source>
        <dbReference type="Proteomes" id="UP000054270"/>
    </source>
</evidence>
<feature type="non-terminal residue" evidence="1">
    <location>
        <position position="97"/>
    </location>
</feature>
<protein>
    <submittedName>
        <fullName evidence="1">Uncharacterized protein</fullName>
    </submittedName>
</protein>
<dbReference type="AlphaFoldDB" id="A0A0D2PD32"/>
<dbReference type="EMBL" id="KN817527">
    <property type="protein sequence ID" value="KJA26486.1"/>
    <property type="molecule type" value="Genomic_DNA"/>
</dbReference>
<sequence>MCLSICSARPAINSTHPPSYQYRSESHCTPDPVGHPSFFSVNIRSGIGYQPRRRQDTQYIPPPPLSSTHCVTTHAPAATVPRFPYAPRSLYSVSHAY</sequence>
<proteinExistence type="predicted"/>
<name>A0A0D2PD32_HYPSF</name>